<dbReference type="PANTHER" id="PTHR35317">
    <property type="entry name" value="OS04G0629600 PROTEIN"/>
    <property type="match status" value="1"/>
</dbReference>
<proteinExistence type="predicted"/>
<feature type="region of interest" description="Disordered" evidence="1">
    <location>
        <begin position="207"/>
        <end position="227"/>
    </location>
</feature>
<protein>
    <recommendedName>
        <fullName evidence="4">UBN2 domain-containing protein</fullName>
    </recommendedName>
</protein>
<evidence type="ECO:0000313" key="3">
    <source>
        <dbReference type="Proteomes" id="UP000834106"/>
    </source>
</evidence>
<evidence type="ECO:0008006" key="4">
    <source>
        <dbReference type="Google" id="ProtNLM"/>
    </source>
</evidence>
<dbReference type="EMBL" id="OU503037">
    <property type="protein sequence ID" value="CAI9756576.1"/>
    <property type="molecule type" value="Genomic_DNA"/>
</dbReference>
<dbReference type="AlphaFoldDB" id="A0AAD1YUK7"/>
<gene>
    <name evidence="2" type="ORF">FPE_LOCUS4006</name>
</gene>
<evidence type="ECO:0000313" key="2">
    <source>
        <dbReference type="EMBL" id="CAI9756576.1"/>
    </source>
</evidence>
<accession>A0AAD1YUK7</accession>
<name>A0AAD1YUK7_9LAMI</name>
<dbReference type="Proteomes" id="UP000834106">
    <property type="component" value="Chromosome 2"/>
</dbReference>
<reference evidence="2" key="1">
    <citation type="submission" date="2023-05" db="EMBL/GenBank/DDBJ databases">
        <authorList>
            <person name="Huff M."/>
        </authorList>
    </citation>
    <scope>NUCLEOTIDE SEQUENCE</scope>
</reference>
<keyword evidence="3" id="KW-1185">Reference proteome</keyword>
<dbReference type="Pfam" id="PF14223">
    <property type="entry name" value="Retrotran_gag_2"/>
    <property type="match status" value="1"/>
</dbReference>
<sequence>MAVLPEKFKRVSMYEFTKEVWDILQTADEGTRAVKNSKLQMLTTRFEETMMNEDETFDNFYANLNDIVNSSLNLDERIPNHKIVRKILISLHERFRPKVTVIKKNKDLDPVKIEELVGYLQTYELIISQHKKNESLALNIVKEEQYVYSDSKSFNDEEITYFVKNFFKKIINNKKTKERHRGYSSKSRKRSQSVRCQCVKGKAMNATLTDDKSSSDNQSEMSSHEENGKFMAFIARIKSEYDNDNERLR</sequence>
<evidence type="ECO:0000256" key="1">
    <source>
        <dbReference type="SAM" id="MobiDB-lite"/>
    </source>
</evidence>
<dbReference type="PANTHER" id="PTHR35317:SF35">
    <property type="entry name" value="DUF4219 DOMAIN-CONTAINING PROTEIN"/>
    <property type="match status" value="1"/>
</dbReference>
<organism evidence="2 3">
    <name type="scientific">Fraxinus pennsylvanica</name>
    <dbReference type="NCBI Taxonomy" id="56036"/>
    <lineage>
        <taxon>Eukaryota</taxon>
        <taxon>Viridiplantae</taxon>
        <taxon>Streptophyta</taxon>
        <taxon>Embryophyta</taxon>
        <taxon>Tracheophyta</taxon>
        <taxon>Spermatophyta</taxon>
        <taxon>Magnoliopsida</taxon>
        <taxon>eudicotyledons</taxon>
        <taxon>Gunneridae</taxon>
        <taxon>Pentapetalae</taxon>
        <taxon>asterids</taxon>
        <taxon>lamiids</taxon>
        <taxon>Lamiales</taxon>
        <taxon>Oleaceae</taxon>
        <taxon>Oleeae</taxon>
        <taxon>Fraxinus</taxon>
    </lineage>
</organism>